<reference evidence="1 2" key="1">
    <citation type="submission" date="2008-10" db="EMBL/GenBank/DDBJ databases">
        <title>Draft genome sequence of Collinsella stercoris (DSM 13279).</title>
        <authorList>
            <person name="Sudarsanam P."/>
            <person name="Ley R."/>
            <person name="Guruge J."/>
            <person name="Turnbaugh P.J."/>
            <person name="Mahowald M."/>
            <person name="Liep D."/>
            <person name="Gordon J."/>
        </authorList>
    </citation>
    <scope>NUCLEOTIDE SEQUENCE [LARGE SCALE GENOMIC DNA]</scope>
    <source>
        <strain evidence="1 2">DSM 13279</strain>
    </source>
</reference>
<accession>B6GDR8</accession>
<comment type="caution">
    <text evidence="1">The sequence shown here is derived from an EMBL/GenBank/DDBJ whole genome shotgun (WGS) entry which is preliminary data.</text>
</comment>
<gene>
    <name evidence="1" type="ORF">COLSTE_02251</name>
</gene>
<reference evidence="1 2" key="2">
    <citation type="submission" date="2008-10" db="EMBL/GenBank/DDBJ databases">
        <authorList>
            <person name="Fulton L."/>
            <person name="Clifton S."/>
            <person name="Fulton B."/>
            <person name="Xu J."/>
            <person name="Minx P."/>
            <person name="Pepin K.H."/>
            <person name="Johnson M."/>
            <person name="Thiruvilangam P."/>
            <person name="Bhonagiri V."/>
            <person name="Nash W.E."/>
            <person name="Mardis E.R."/>
            <person name="Wilson R.K."/>
        </authorList>
    </citation>
    <scope>NUCLEOTIDE SEQUENCE [LARGE SCALE GENOMIC DNA]</scope>
    <source>
        <strain evidence="1 2">DSM 13279</strain>
    </source>
</reference>
<name>B6GDR8_9ACTN</name>
<proteinExistence type="predicted"/>
<protein>
    <submittedName>
        <fullName evidence="1">Uncharacterized protein</fullName>
    </submittedName>
</protein>
<evidence type="ECO:0000313" key="2">
    <source>
        <dbReference type="Proteomes" id="UP000003560"/>
    </source>
</evidence>
<organism evidence="1 2">
    <name type="scientific">Collinsella stercoris DSM 13279</name>
    <dbReference type="NCBI Taxonomy" id="445975"/>
    <lineage>
        <taxon>Bacteria</taxon>
        <taxon>Bacillati</taxon>
        <taxon>Actinomycetota</taxon>
        <taxon>Coriobacteriia</taxon>
        <taxon>Coriobacteriales</taxon>
        <taxon>Coriobacteriaceae</taxon>
        <taxon>Collinsella</taxon>
    </lineage>
</organism>
<keyword evidence="2" id="KW-1185">Reference proteome</keyword>
<dbReference type="AlphaFoldDB" id="B6GDR8"/>
<dbReference type="EMBL" id="ABXJ01000129">
    <property type="protein sequence ID" value="EEA89593.1"/>
    <property type="molecule type" value="Genomic_DNA"/>
</dbReference>
<dbReference type="Proteomes" id="UP000003560">
    <property type="component" value="Unassembled WGS sequence"/>
</dbReference>
<evidence type="ECO:0000313" key="1">
    <source>
        <dbReference type="EMBL" id="EEA89593.1"/>
    </source>
</evidence>
<dbReference type="HOGENOM" id="CLU_3232232_0_0_11"/>
<sequence length="43" mass="4487">MPAQAARALRIGVSARYRRAFLESAGRGKAANRAAAAGKSPFI</sequence>
<dbReference type="STRING" id="445975.COLSTE_02251"/>